<dbReference type="Pfam" id="PF13439">
    <property type="entry name" value="Glyco_transf_4"/>
    <property type="match status" value="1"/>
</dbReference>
<proteinExistence type="predicted"/>
<feature type="domain" description="Glycosyl transferase family 1" evidence="1">
    <location>
        <begin position="231"/>
        <end position="363"/>
    </location>
</feature>
<dbReference type="GO" id="GO:0016757">
    <property type="term" value="F:glycosyltransferase activity"/>
    <property type="evidence" value="ECO:0007669"/>
    <property type="project" value="InterPro"/>
</dbReference>
<keyword evidence="3" id="KW-0808">Transferase</keyword>
<dbReference type="EMBL" id="LCRB01000002">
    <property type="protein sequence ID" value="KKW26765.1"/>
    <property type="molecule type" value="Genomic_DNA"/>
</dbReference>
<organism evidence="3 4">
    <name type="scientific">candidate division Kazan bacterium GW2011_GWB1_52_7</name>
    <dbReference type="NCBI Taxonomy" id="1620414"/>
    <lineage>
        <taxon>Bacteria</taxon>
        <taxon>Bacteria division Kazan-3B-28</taxon>
    </lineage>
</organism>
<dbReference type="Proteomes" id="UP000034913">
    <property type="component" value="Unassembled WGS sequence"/>
</dbReference>
<dbReference type="InterPro" id="IPR028098">
    <property type="entry name" value="Glyco_trans_4-like_N"/>
</dbReference>
<reference evidence="3 4" key="1">
    <citation type="journal article" date="2015" name="Nature">
        <title>rRNA introns, odd ribosomes, and small enigmatic genomes across a large radiation of phyla.</title>
        <authorList>
            <person name="Brown C.T."/>
            <person name="Hug L.A."/>
            <person name="Thomas B.C."/>
            <person name="Sharon I."/>
            <person name="Castelle C.J."/>
            <person name="Singh A."/>
            <person name="Wilkins M.J."/>
            <person name="Williams K.H."/>
            <person name="Banfield J.F."/>
        </authorList>
    </citation>
    <scope>NUCLEOTIDE SEQUENCE [LARGE SCALE GENOMIC DNA]</scope>
</reference>
<evidence type="ECO:0000259" key="1">
    <source>
        <dbReference type="Pfam" id="PF00534"/>
    </source>
</evidence>
<feature type="domain" description="Glycosyltransferase subfamily 4-like N-terminal" evidence="2">
    <location>
        <begin position="45"/>
        <end position="223"/>
    </location>
</feature>
<protein>
    <submittedName>
        <fullName evidence="3">Glycosyl transferase group 1</fullName>
    </submittedName>
</protein>
<dbReference type="AlphaFoldDB" id="A0A0G1X7H5"/>
<dbReference type="PANTHER" id="PTHR45947">
    <property type="entry name" value="SULFOQUINOVOSYL TRANSFERASE SQD2"/>
    <property type="match status" value="1"/>
</dbReference>
<name>A0A0G1X7H5_UNCK3</name>
<dbReference type="Gene3D" id="3.40.50.2000">
    <property type="entry name" value="Glycogen Phosphorylase B"/>
    <property type="match status" value="2"/>
</dbReference>
<dbReference type="InterPro" id="IPR050194">
    <property type="entry name" value="Glycosyltransferase_grp1"/>
</dbReference>
<comment type="caution">
    <text evidence="3">The sequence shown here is derived from an EMBL/GenBank/DDBJ whole genome shotgun (WGS) entry which is preliminary data.</text>
</comment>
<sequence length="409" mass="45941">MNEETNPDSHSELVSESIDGSRNKFGMTVGRPKIAIVHDFLQSLGGAERVTLAISELYPDAPIYTLTYNSKLDKYFGDKKIVTSYLQKWAHLQRWARIPAKLLLPFYPLAVESFDLDDFDIVISSSHSFAKNIITRPQTTHISYIHSPMRYIWDTWHTYIAEQNLGRALSATIRRILSQIRIWDKVGASRVDIFVANSHNVRNRIAKYYRRDSQVIYPPVDVDKISLGQPGDYFLVVSRLSRYKRVDLAIAVCNELKLSLKVVGTGEEESALRKLAGPTTEVIGWVDDTEKIKYLQGARALIFPGEEDFGIVPVEAMAAGKPIIAFRKGGLLETVIEGQTGLFFDDQTVPSLKSAVEKFINQTGLWDGSAIRRHAEQFSKANFQSAIGGLVDQCWARKQNSATVNGRSL</sequence>
<evidence type="ECO:0000259" key="2">
    <source>
        <dbReference type="Pfam" id="PF13439"/>
    </source>
</evidence>
<dbReference type="PANTHER" id="PTHR45947:SF3">
    <property type="entry name" value="SULFOQUINOVOSYL TRANSFERASE SQD2"/>
    <property type="match status" value="1"/>
</dbReference>
<accession>A0A0G1X7H5</accession>
<dbReference type="SUPFAM" id="SSF53756">
    <property type="entry name" value="UDP-Glycosyltransferase/glycogen phosphorylase"/>
    <property type="match status" value="1"/>
</dbReference>
<dbReference type="PATRIC" id="fig|1620414.3.peg.322"/>
<dbReference type="InterPro" id="IPR001296">
    <property type="entry name" value="Glyco_trans_1"/>
</dbReference>
<dbReference type="Pfam" id="PF00534">
    <property type="entry name" value="Glycos_transf_1"/>
    <property type="match status" value="1"/>
</dbReference>
<gene>
    <name evidence="3" type="ORF">VF00_C0002G0090</name>
</gene>
<evidence type="ECO:0000313" key="3">
    <source>
        <dbReference type="EMBL" id="KKW26765.1"/>
    </source>
</evidence>
<evidence type="ECO:0000313" key="4">
    <source>
        <dbReference type="Proteomes" id="UP000034913"/>
    </source>
</evidence>